<name>A0A5N6NTB8_9ASTR</name>
<evidence type="ECO:0000256" key="1">
    <source>
        <dbReference type="SAM" id="MobiDB-lite"/>
    </source>
</evidence>
<organism evidence="2 3">
    <name type="scientific">Mikania micrantha</name>
    <name type="common">bitter vine</name>
    <dbReference type="NCBI Taxonomy" id="192012"/>
    <lineage>
        <taxon>Eukaryota</taxon>
        <taxon>Viridiplantae</taxon>
        <taxon>Streptophyta</taxon>
        <taxon>Embryophyta</taxon>
        <taxon>Tracheophyta</taxon>
        <taxon>Spermatophyta</taxon>
        <taxon>Magnoliopsida</taxon>
        <taxon>eudicotyledons</taxon>
        <taxon>Gunneridae</taxon>
        <taxon>Pentapetalae</taxon>
        <taxon>asterids</taxon>
        <taxon>campanulids</taxon>
        <taxon>Asterales</taxon>
        <taxon>Asteraceae</taxon>
        <taxon>Asteroideae</taxon>
        <taxon>Heliantheae alliance</taxon>
        <taxon>Eupatorieae</taxon>
        <taxon>Mikania</taxon>
    </lineage>
</organism>
<protein>
    <submittedName>
        <fullName evidence="2">Uncharacterized protein</fullName>
    </submittedName>
</protein>
<evidence type="ECO:0000313" key="3">
    <source>
        <dbReference type="Proteomes" id="UP000326396"/>
    </source>
</evidence>
<dbReference type="Proteomes" id="UP000326396">
    <property type="component" value="Linkage Group LG17"/>
</dbReference>
<feature type="region of interest" description="Disordered" evidence="1">
    <location>
        <begin position="63"/>
        <end position="119"/>
    </location>
</feature>
<sequence>MKITWSWIRDLETEQEMDELAVCHQLLSHVIKNDEPDPWSWAGSKDAVFSVKELKHHVFMPLPVPKSLLPDRRQQQPPSRCRPPPSVNPPPPQATTGSYSSTATTDHRTRLLRRSWLSNETPTTARDYRTLLHRRS</sequence>
<gene>
    <name evidence="2" type="ORF">E3N88_16994</name>
</gene>
<keyword evidence="3" id="KW-1185">Reference proteome</keyword>
<dbReference type="EMBL" id="SZYD01000009">
    <property type="protein sequence ID" value="KAD5317048.1"/>
    <property type="molecule type" value="Genomic_DNA"/>
</dbReference>
<feature type="compositionally biased region" description="Pro residues" evidence="1">
    <location>
        <begin position="80"/>
        <end position="93"/>
    </location>
</feature>
<reference evidence="2 3" key="1">
    <citation type="submission" date="2019-05" db="EMBL/GenBank/DDBJ databases">
        <title>Mikania micrantha, genome provides insights into the molecular mechanism of rapid growth.</title>
        <authorList>
            <person name="Liu B."/>
        </authorList>
    </citation>
    <scope>NUCLEOTIDE SEQUENCE [LARGE SCALE GENOMIC DNA]</scope>
    <source>
        <strain evidence="2">NLD-2019</strain>
        <tissue evidence="2">Leaf</tissue>
    </source>
</reference>
<feature type="compositionally biased region" description="Low complexity" evidence="1">
    <location>
        <begin position="94"/>
        <end position="104"/>
    </location>
</feature>
<comment type="caution">
    <text evidence="2">The sequence shown here is derived from an EMBL/GenBank/DDBJ whole genome shotgun (WGS) entry which is preliminary data.</text>
</comment>
<accession>A0A5N6NTB8</accession>
<proteinExistence type="predicted"/>
<evidence type="ECO:0000313" key="2">
    <source>
        <dbReference type="EMBL" id="KAD5317048.1"/>
    </source>
</evidence>
<dbReference type="AlphaFoldDB" id="A0A5N6NTB8"/>